<protein>
    <submittedName>
        <fullName evidence="1">Uncharacterized protein</fullName>
    </submittedName>
</protein>
<dbReference type="EMBL" id="BARU01047361">
    <property type="protein sequence ID" value="GAH98671.1"/>
    <property type="molecule type" value="Genomic_DNA"/>
</dbReference>
<feature type="non-terminal residue" evidence="1">
    <location>
        <position position="1"/>
    </location>
</feature>
<name>X1JV95_9ZZZZ</name>
<sequence>PLAPVGPPARQARPATVVFSDGSKRSGQVWLTPGKRLKIFERAQEKYREFALADVVRIDVDPEKEVMERVWRWKEHAFDEKVYTGEAYPWRMYVTTLAVRDRKGKLQ</sequence>
<organism evidence="1">
    <name type="scientific">marine sediment metagenome</name>
    <dbReference type="NCBI Taxonomy" id="412755"/>
    <lineage>
        <taxon>unclassified sequences</taxon>
        <taxon>metagenomes</taxon>
        <taxon>ecological metagenomes</taxon>
    </lineage>
</organism>
<accession>X1JV95</accession>
<evidence type="ECO:0000313" key="1">
    <source>
        <dbReference type="EMBL" id="GAH98671.1"/>
    </source>
</evidence>
<proteinExistence type="predicted"/>
<feature type="non-terminal residue" evidence="1">
    <location>
        <position position="107"/>
    </location>
</feature>
<dbReference type="AlphaFoldDB" id="X1JV95"/>
<comment type="caution">
    <text evidence="1">The sequence shown here is derived from an EMBL/GenBank/DDBJ whole genome shotgun (WGS) entry which is preliminary data.</text>
</comment>
<gene>
    <name evidence="1" type="ORF">S03H2_71003</name>
</gene>
<reference evidence="1" key="1">
    <citation type="journal article" date="2014" name="Front. Microbiol.">
        <title>High frequency of phylogenetically diverse reductive dehalogenase-homologous genes in deep subseafloor sedimentary metagenomes.</title>
        <authorList>
            <person name="Kawai M."/>
            <person name="Futagami T."/>
            <person name="Toyoda A."/>
            <person name="Takaki Y."/>
            <person name="Nishi S."/>
            <person name="Hori S."/>
            <person name="Arai W."/>
            <person name="Tsubouchi T."/>
            <person name="Morono Y."/>
            <person name="Uchiyama I."/>
            <person name="Ito T."/>
            <person name="Fujiyama A."/>
            <person name="Inagaki F."/>
            <person name="Takami H."/>
        </authorList>
    </citation>
    <scope>NUCLEOTIDE SEQUENCE</scope>
    <source>
        <strain evidence="1">Expedition CK06-06</strain>
    </source>
</reference>